<dbReference type="Pfam" id="PF00437">
    <property type="entry name" value="T2SSE"/>
    <property type="match status" value="1"/>
</dbReference>
<feature type="domain" description="Bacterial type II secretion system protein E" evidence="3">
    <location>
        <begin position="395"/>
        <end position="409"/>
    </location>
</feature>
<evidence type="ECO:0000256" key="1">
    <source>
        <dbReference type="ARBA" id="ARBA00022741"/>
    </source>
</evidence>
<evidence type="ECO:0000313" key="4">
    <source>
        <dbReference type="EMBL" id="SVA73749.1"/>
    </source>
</evidence>
<dbReference type="SUPFAM" id="SSF52540">
    <property type="entry name" value="P-loop containing nucleoside triphosphate hydrolases"/>
    <property type="match status" value="1"/>
</dbReference>
<dbReference type="SUPFAM" id="SSF160246">
    <property type="entry name" value="EspE N-terminal domain-like"/>
    <property type="match status" value="1"/>
</dbReference>
<dbReference type="GO" id="GO:0016887">
    <property type="term" value="F:ATP hydrolysis activity"/>
    <property type="evidence" value="ECO:0007669"/>
    <property type="project" value="TreeGrafter"/>
</dbReference>
<evidence type="ECO:0000256" key="2">
    <source>
        <dbReference type="ARBA" id="ARBA00022840"/>
    </source>
</evidence>
<dbReference type="PANTHER" id="PTHR30258:SF1">
    <property type="entry name" value="PROTEIN TRANSPORT PROTEIN HOFB HOMOLOG"/>
    <property type="match status" value="1"/>
</dbReference>
<organism evidence="4">
    <name type="scientific">marine metagenome</name>
    <dbReference type="NCBI Taxonomy" id="408172"/>
    <lineage>
        <taxon>unclassified sequences</taxon>
        <taxon>metagenomes</taxon>
        <taxon>ecological metagenomes</taxon>
    </lineage>
</organism>
<dbReference type="CDD" id="cd01129">
    <property type="entry name" value="PulE-GspE-like"/>
    <property type="match status" value="1"/>
</dbReference>
<gene>
    <name evidence="4" type="ORF">METZ01_LOCUS126603</name>
</gene>
<dbReference type="InterPro" id="IPR007831">
    <property type="entry name" value="T2SS_GspE_N"/>
</dbReference>
<dbReference type="InterPro" id="IPR001482">
    <property type="entry name" value="T2SS/T4SS_dom"/>
</dbReference>
<proteinExistence type="predicted"/>
<reference evidence="4" key="1">
    <citation type="submission" date="2018-05" db="EMBL/GenBank/DDBJ databases">
        <authorList>
            <person name="Lanie J.A."/>
            <person name="Ng W.-L."/>
            <person name="Kazmierczak K.M."/>
            <person name="Andrzejewski T.M."/>
            <person name="Davidsen T.M."/>
            <person name="Wayne K.J."/>
            <person name="Tettelin H."/>
            <person name="Glass J.I."/>
            <person name="Rusch D."/>
            <person name="Podicherti R."/>
            <person name="Tsui H.-C.T."/>
            <person name="Winkler M.E."/>
        </authorList>
    </citation>
    <scope>NUCLEOTIDE SEQUENCE</scope>
</reference>
<dbReference type="GO" id="GO:0005886">
    <property type="term" value="C:plasma membrane"/>
    <property type="evidence" value="ECO:0007669"/>
    <property type="project" value="TreeGrafter"/>
</dbReference>
<dbReference type="GO" id="GO:0005524">
    <property type="term" value="F:ATP binding"/>
    <property type="evidence" value="ECO:0007669"/>
    <property type="project" value="UniProtKB-KW"/>
</dbReference>
<dbReference type="InterPro" id="IPR027417">
    <property type="entry name" value="P-loop_NTPase"/>
</dbReference>
<dbReference type="PROSITE" id="PS00662">
    <property type="entry name" value="T2SP_E"/>
    <property type="match status" value="1"/>
</dbReference>
<dbReference type="EMBL" id="UINC01017710">
    <property type="protein sequence ID" value="SVA73749.1"/>
    <property type="molecule type" value="Genomic_DNA"/>
</dbReference>
<dbReference type="PANTHER" id="PTHR30258">
    <property type="entry name" value="TYPE II SECRETION SYSTEM PROTEIN GSPE-RELATED"/>
    <property type="match status" value="1"/>
</dbReference>
<dbReference type="Gene3D" id="3.30.450.90">
    <property type="match status" value="1"/>
</dbReference>
<accession>A0A381Y9H7</accession>
<dbReference type="AlphaFoldDB" id="A0A381Y9H7"/>
<keyword evidence="1" id="KW-0547">Nucleotide-binding</keyword>
<dbReference type="Gene3D" id="3.30.300.160">
    <property type="entry name" value="Type II secretion system, protein E, N-terminal domain"/>
    <property type="match status" value="1"/>
</dbReference>
<dbReference type="InterPro" id="IPR037257">
    <property type="entry name" value="T2SS_E_N_sf"/>
</dbReference>
<dbReference type="Gene3D" id="3.40.50.300">
    <property type="entry name" value="P-loop containing nucleotide triphosphate hydrolases"/>
    <property type="match status" value="1"/>
</dbReference>
<sequence>MSKKSKYAGLVENGIISEEDLNSAISKASSENNDIENIFLNEMKLSREDIGKSLEHFYNVPYQMYDGSNLPDSIFSGLNKNFLRRNNWVPLADEKDTTIILIDDPSDEDKIDNIPQKFSKKKIELRVGLKSDIHDFLSNALNGDKGAGQADGNGVESSIAALISELKEEQFHSAADADEYDEVTKLHEASSAIVRLVNKILTDAHQQGASDIHFEPGVGKKKMNIRFRKDGVCKVYQTIPYLYKFAIISRIKIMAKLNIAEKRLPQDGKILMRHKQGQIECRVATLPTVGGNEDAVVRILADSKPIAITKMNFSKRDLGLIQEKVKKPYGLILAVGPTGSGKTTTLHSCLGSINTPDKKIWTAEDPVEITQEGLRQVQMLDKIGLNFSTALRSFLRGDPDVIMVGEMRDAETCSIALEASLTGHLVFSTLHTNSAPETIVRLVDMGMNPLHFSDALLLVIAQRLVHTLCKKCKENYHPTQEEFDLLAEEYGIDKFSSLGIKYKDSLMLKRPVGCKKCEETGLAGRTGLYEILEGTPELKSLVMKGATVEELRKQAISDGMTTLKQDGIQKVFKGECDLKHVNAVCLL</sequence>
<protein>
    <recommendedName>
        <fullName evidence="3">Bacterial type II secretion system protein E domain-containing protein</fullName>
    </recommendedName>
</protein>
<evidence type="ECO:0000259" key="3">
    <source>
        <dbReference type="PROSITE" id="PS00662"/>
    </source>
</evidence>
<keyword evidence="2" id="KW-0067">ATP-binding</keyword>
<dbReference type="Pfam" id="PF05157">
    <property type="entry name" value="MshEN"/>
    <property type="match status" value="1"/>
</dbReference>
<name>A0A381Y9H7_9ZZZZ</name>